<dbReference type="SUPFAM" id="SSF52540">
    <property type="entry name" value="P-loop containing nucleoside triphosphate hydrolases"/>
    <property type="match status" value="1"/>
</dbReference>
<organism evidence="7 8">
    <name type="scientific">Sanguibacter keddieii (strain ATCC 51767 / DSM 10542 / NCFB 3025 / ST-74)</name>
    <dbReference type="NCBI Taxonomy" id="446469"/>
    <lineage>
        <taxon>Bacteria</taxon>
        <taxon>Bacillati</taxon>
        <taxon>Actinomycetota</taxon>
        <taxon>Actinomycetes</taxon>
        <taxon>Micrococcales</taxon>
        <taxon>Sanguibacteraceae</taxon>
        <taxon>Sanguibacter</taxon>
    </lineage>
</organism>
<dbReference type="EMBL" id="CP001819">
    <property type="protein sequence ID" value="ACZ20836.1"/>
    <property type="molecule type" value="Genomic_DNA"/>
</dbReference>
<proteinExistence type="inferred from homology"/>
<dbReference type="RefSeq" id="WP_012865905.1">
    <property type="nucleotide sequence ID" value="NC_013521.1"/>
</dbReference>
<dbReference type="Gene3D" id="3.40.50.300">
    <property type="entry name" value="P-loop containing nucleotide triphosphate hydrolases"/>
    <property type="match status" value="1"/>
</dbReference>
<dbReference type="InterPro" id="IPR015860">
    <property type="entry name" value="ABC_transpr_TagH-like"/>
</dbReference>
<evidence type="ECO:0000256" key="1">
    <source>
        <dbReference type="ARBA" id="ARBA00005417"/>
    </source>
</evidence>
<gene>
    <name evidence="7" type="ordered locus">Sked_08850</name>
</gene>
<dbReference type="SMART" id="SM00382">
    <property type="entry name" value="AAA"/>
    <property type="match status" value="1"/>
</dbReference>
<dbReference type="GO" id="GO:0140359">
    <property type="term" value="F:ABC-type transporter activity"/>
    <property type="evidence" value="ECO:0007669"/>
    <property type="project" value="InterPro"/>
</dbReference>
<dbReference type="InterPro" id="IPR050683">
    <property type="entry name" value="Bact_Polysacc_Export_ATP-bd"/>
</dbReference>
<evidence type="ECO:0000256" key="2">
    <source>
        <dbReference type="ARBA" id="ARBA00022448"/>
    </source>
</evidence>
<feature type="domain" description="ABC transporter" evidence="6">
    <location>
        <begin position="44"/>
        <end position="264"/>
    </location>
</feature>
<protein>
    <submittedName>
        <fullName evidence="7">ABC-type polysaccharide/polyol phosphate transport system, ATPase component</fullName>
    </submittedName>
</protein>
<keyword evidence="8" id="KW-1185">Reference proteome</keyword>
<evidence type="ECO:0000256" key="4">
    <source>
        <dbReference type="ARBA" id="ARBA00022840"/>
    </source>
</evidence>
<dbReference type="STRING" id="446469.Sked_08850"/>
<dbReference type="InterPro" id="IPR003593">
    <property type="entry name" value="AAA+_ATPase"/>
</dbReference>
<dbReference type="CDD" id="cd03220">
    <property type="entry name" value="ABC_KpsT_Wzt"/>
    <property type="match status" value="1"/>
</dbReference>
<dbReference type="PROSITE" id="PS00211">
    <property type="entry name" value="ABC_TRANSPORTER_1"/>
    <property type="match status" value="1"/>
</dbReference>
<evidence type="ECO:0000256" key="3">
    <source>
        <dbReference type="ARBA" id="ARBA00022741"/>
    </source>
</evidence>
<evidence type="ECO:0000256" key="5">
    <source>
        <dbReference type="SAM" id="MobiDB-lite"/>
    </source>
</evidence>
<dbReference type="GO" id="GO:0016020">
    <property type="term" value="C:membrane"/>
    <property type="evidence" value="ECO:0007669"/>
    <property type="project" value="InterPro"/>
</dbReference>
<dbReference type="Proteomes" id="UP000000322">
    <property type="component" value="Chromosome"/>
</dbReference>
<dbReference type="PROSITE" id="PS50893">
    <property type="entry name" value="ABC_TRANSPORTER_2"/>
    <property type="match status" value="1"/>
</dbReference>
<dbReference type="eggNOG" id="COG1134">
    <property type="taxonomic scope" value="Bacteria"/>
</dbReference>
<dbReference type="InterPro" id="IPR003439">
    <property type="entry name" value="ABC_transporter-like_ATP-bd"/>
</dbReference>
<sequence>MSEAQLAPTGEAVLPPATVVMDDVHVTYRVPTVQQRAESPRGLRRLASFVQPTPQASVHAVRGISLVVREGESVGLIGTNGSGKSSLLRALAGLHPLKQGRIFAADEPMLLGVNAALLPELPGSKNVLLGAMALGLSKAEAAARYDEIVELASIGNSIYLPMKTYSSGMAARLNFSIATAVRPKILLVDEALNTGDADFRQRSQNKMDELRTHAGTVFLVSHSSSTLRDTCTRVLWIDKGTLRMDGEPKEVLKAYSVRQKEIVEARTSGKPVPPPPWESGELAPVPDPFA</sequence>
<keyword evidence="4" id="KW-0067">ATP-binding</keyword>
<dbReference type="GO" id="GO:0005524">
    <property type="term" value="F:ATP binding"/>
    <property type="evidence" value="ECO:0007669"/>
    <property type="project" value="UniProtKB-KW"/>
</dbReference>
<feature type="region of interest" description="Disordered" evidence="5">
    <location>
        <begin position="265"/>
        <end position="290"/>
    </location>
</feature>
<dbReference type="HOGENOM" id="CLU_000604_1_2_11"/>
<comment type="similarity">
    <text evidence="1">Belongs to the ABC transporter superfamily.</text>
</comment>
<reference evidence="7 8" key="1">
    <citation type="journal article" date="2009" name="Stand. Genomic Sci.">
        <title>Complete genome sequence of Sanguibacter keddieii type strain (ST-74).</title>
        <authorList>
            <person name="Ivanova N."/>
            <person name="Sikorski J."/>
            <person name="Sims D."/>
            <person name="Brettin T."/>
            <person name="Detter J.C."/>
            <person name="Han C."/>
            <person name="Lapidus A."/>
            <person name="Copeland A."/>
            <person name="Glavina Del Rio T."/>
            <person name="Nolan M."/>
            <person name="Chen F."/>
            <person name="Lucas S."/>
            <person name="Tice H."/>
            <person name="Cheng J.F."/>
            <person name="Bruce D."/>
            <person name="Goodwin L."/>
            <person name="Pitluck S."/>
            <person name="Pati A."/>
            <person name="Mavromatis K."/>
            <person name="Chen A."/>
            <person name="Palaniappan K."/>
            <person name="D'haeseleer P."/>
            <person name="Chain P."/>
            <person name="Bristow J."/>
            <person name="Eisen J.A."/>
            <person name="Markowitz V."/>
            <person name="Hugenholtz P."/>
            <person name="Goker M."/>
            <person name="Pukall R."/>
            <person name="Klenk H.P."/>
            <person name="Kyrpides N.C."/>
        </authorList>
    </citation>
    <scope>NUCLEOTIDE SEQUENCE [LARGE SCALE GENOMIC DNA]</scope>
    <source>
        <strain evidence="8">ATCC 51767 / DSM 10542 / NCFB 3025 / ST-74</strain>
    </source>
</reference>
<dbReference type="Pfam" id="PF00005">
    <property type="entry name" value="ABC_tran"/>
    <property type="match status" value="1"/>
</dbReference>
<dbReference type="PANTHER" id="PTHR46743:SF2">
    <property type="entry name" value="TEICHOIC ACIDS EXPORT ATP-BINDING PROTEIN TAGH"/>
    <property type="match status" value="1"/>
</dbReference>
<evidence type="ECO:0000313" key="8">
    <source>
        <dbReference type="Proteomes" id="UP000000322"/>
    </source>
</evidence>
<dbReference type="AlphaFoldDB" id="D1BC56"/>
<dbReference type="KEGG" id="ske:Sked_08850"/>
<name>D1BC56_SANKS</name>
<dbReference type="PANTHER" id="PTHR46743">
    <property type="entry name" value="TEICHOIC ACIDS EXPORT ATP-BINDING PROTEIN TAGH"/>
    <property type="match status" value="1"/>
</dbReference>
<accession>D1BC56</accession>
<dbReference type="InterPro" id="IPR027417">
    <property type="entry name" value="P-loop_NTPase"/>
</dbReference>
<dbReference type="GO" id="GO:0016887">
    <property type="term" value="F:ATP hydrolysis activity"/>
    <property type="evidence" value="ECO:0007669"/>
    <property type="project" value="InterPro"/>
</dbReference>
<keyword evidence="2" id="KW-0813">Transport</keyword>
<evidence type="ECO:0000313" key="7">
    <source>
        <dbReference type="EMBL" id="ACZ20836.1"/>
    </source>
</evidence>
<keyword evidence="3" id="KW-0547">Nucleotide-binding</keyword>
<dbReference type="InterPro" id="IPR017871">
    <property type="entry name" value="ABC_transporter-like_CS"/>
</dbReference>
<evidence type="ECO:0000259" key="6">
    <source>
        <dbReference type="PROSITE" id="PS50893"/>
    </source>
</evidence>